<protein>
    <submittedName>
        <fullName evidence="1">Uncharacterized protein</fullName>
    </submittedName>
</protein>
<evidence type="ECO:0000313" key="2">
    <source>
        <dbReference type="Proteomes" id="UP001431783"/>
    </source>
</evidence>
<dbReference type="EMBL" id="JARQZJ010000031">
    <property type="protein sequence ID" value="KAK9874334.1"/>
    <property type="molecule type" value="Genomic_DNA"/>
</dbReference>
<name>A0AAW1U4P4_9CUCU</name>
<sequence>MTILLNPIFRILTSLIFRRHSPQFLIFPNGNNSRLTQFKTSSNVTFLFTIFNCTYHTNFQQITLFFNSFKVGLRLIIRYVPGVFISRPSFSSKLSILMHVFKAINKNKNKTAVHDLRSFGTSKV</sequence>
<accession>A0AAW1U4P4</accession>
<dbReference type="Proteomes" id="UP001431783">
    <property type="component" value="Unassembled WGS sequence"/>
</dbReference>
<proteinExistence type="predicted"/>
<evidence type="ECO:0000313" key="1">
    <source>
        <dbReference type="EMBL" id="KAK9874334.1"/>
    </source>
</evidence>
<organism evidence="1 2">
    <name type="scientific">Henosepilachna vigintioctopunctata</name>
    <dbReference type="NCBI Taxonomy" id="420089"/>
    <lineage>
        <taxon>Eukaryota</taxon>
        <taxon>Metazoa</taxon>
        <taxon>Ecdysozoa</taxon>
        <taxon>Arthropoda</taxon>
        <taxon>Hexapoda</taxon>
        <taxon>Insecta</taxon>
        <taxon>Pterygota</taxon>
        <taxon>Neoptera</taxon>
        <taxon>Endopterygota</taxon>
        <taxon>Coleoptera</taxon>
        <taxon>Polyphaga</taxon>
        <taxon>Cucujiformia</taxon>
        <taxon>Coccinelloidea</taxon>
        <taxon>Coccinellidae</taxon>
        <taxon>Epilachninae</taxon>
        <taxon>Epilachnini</taxon>
        <taxon>Henosepilachna</taxon>
    </lineage>
</organism>
<gene>
    <name evidence="1" type="ORF">WA026_002684</name>
</gene>
<reference evidence="1 2" key="1">
    <citation type="submission" date="2023-03" db="EMBL/GenBank/DDBJ databases">
        <title>Genome insight into feeding habits of ladybird beetles.</title>
        <authorList>
            <person name="Li H.-S."/>
            <person name="Huang Y.-H."/>
            <person name="Pang H."/>
        </authorList>
    </citation>
    <scope>NUCLEOTIDE SEQUENCE [LARGE SCALE GENOMIC DNA]</scope>
    <source>
        <strain evidence="1">SYSU_2023b</strain>
        <tissue evidence="1">Whole body</tissue>
    </source>
</reference>
<comment type="caution">
    <text evidence="1">The sequence shown here is derived from an EMBL/GenBank/DDBJ whole genome shotgun (WGS) entry which is preliminary data.</text>
</comment>
<dbReference type="AlphaFoldDB" id="A0AAW1U4P4"/>
<keyword evidence="2" id="KW-1185">Reference proteome</keyword>